<name>A0A5Y6PCW4_CAMJU</name>
<dbReference type="AlphaFoldDB" id="A0A5Y6PCW4"/>
<comment type="caution">
    <text evidence="1">The sequence shown here is derived from an EMBL/GenBank/DDBJ whole genome shotgun (WGS) entry which is preliminary data.</text>
</comment>
<organism evidence="1">
    <name type="scientific">Campylobacter jejuni</name>
    <dbReference type="NCBI Taxonomy" id="197"/>
    <lineage>
        <taxon>Bacteria</taxon>
        <taxon>Pseudomonadati</taxon>
        <taxon>Campylobacterota</taxon>
        <taxon>Epsilonproteobacteria</taxon>
        <taxon>Campylobacterales</taxon>
        <taxon>Campylobacteraceae</taxon>
        <taxon>Campylobacter</taxon>
    </lineage>
</organism>
<proteinExistence type="predicted"/>
<sequence>MKVIKINSSFIRPHTIKSFSVYAEQEFIVLKIFNGINYIQHFKIFQNKELDYHYIFGAKQNSKTVMILDEIDNLMQKLAANTSLEVKRLLSKRKGSIFKNETMFLDCELFNFLAKSEEKNNIELLVKEYRKEQRKIGFFKRFFYEISFFDLHSINT</sequence>
<reference evidence="1" key="1">
    <citation type="submission" date="2019-08" db="EMBL/GenBank/DDBJ databases">
        <authorList>
            <person name="Ashton P.M."/>
            <person name="Dallman T."/>
            <person name="Nair S."/>
            <person name="De Pinna E."/>
            <person name="Peters T."/>
            <person name="Grant K."/>
        </authorList>
    </citation>
    <scope>NUCLEOTIDE SEQUENCE</scope>
    <source>
        <strain evidence="1">241886</strain>
    </source>
</reference>
<protein>
    <submittedName>
        <fullName evidence="1">Uncharacterized protein</fullName>
    </submittedName>
</protein>
<gene>
    <name evidence="1" type="ORF">F0F43_00805</name>
</gene>
<dbReference type="EMBL" id="AAKDML010000001">
    <property type="protein sequence ID" value="ECQ9109103.1"/>
    <property type="molecule type" value="Genomic_DNA"/>
</dbReference>
<accession>A0A5Y6PCW4</accession>
<dbReference type="RefSeq" id="WP_002865055.1">
    <property type="nucleotide sequence ID" value="NZ_AP028365.1"/>
</dbReference>
<evidence type="ECO:0000313" key="1">
    <source>
        <dbReference type="EMBL" id="ECQ9109103.1"/>
    </source>
</evidence>